<gene>
    <name evidence="3" type="ORF">AAJ76_1000193188</name>
    <name evidence="2" type="ORF">AAJ76_1450006867</name>
    <name evidence="1" type="ORF">AAJ76_2710003</name>
</gene>
<reference evidence="3 4" key="1">
    <citation type="journal article" date="2015" name="Environ. Microbiol.">
        <title>Genome analyses suggest the presence of polyploidy and recent human-driven expansions in eight global populations of the honeybee pathogen Nosema ceranae.</title>
        <authorList>
            <person name="Pelin A."/>
            <person name="Selman M."/>
            <person name="Aris-Brosou S."/>
            <person name="Farinelli L."/>
            <person name="Corradi N."/>
        </authorList>
    </citation>
    <scope>NUCLEOTIDE SEQUENCE [LARGE SCALE GENOMIC DNA]</scope>
    <source>
        <strain evidence="3 4">PA08 1199</strain>
    </source>
</reference>
<reference evidence="3" key="2">
    <citation type="submission" date="2015-05" db="EMBL/GenBank/DDBJ databases">
        <authorList>
            <person name="Adrian P."/>
            <person name="Selman M."/>
            <person name="Aris-Brosou S."/>
            <person name="Farinelli L."/>
            <person name="Corradi N."/>
        </authorList>
    </citation>
    <scope>NUCLEOTIDE SEQUENCE</scope>
    <source>
        <strain evidence="3">PA08 1199</strain>
    </source>
</reference>
<feature type="non-terminal residue" evidence="3">
    <location>
        <position position="1"/>
    </location>
</feature>
<dbReference type="Proteomes" id="UP000034350">
    <property type="component" value="Unassembled WGS sequence"/>
</dbReference>
<keyword evidence="4" id="KW-1185">Reference proteome</keyword>
<dbReference type="VEuPathDB" id="MicrosporidiaDB:AAJ76_2710003"/>
<sequence>LILTWGRSGMILLLYRPAELSCVLKWCIEPGDVVLCTHLR</sequence>
<dbReference type="EMBL" id="JPQZ01000001">
    <property type="protein sequence ID" value="KKO76734.1"/>
    <property type="molecule type" value="Genomic_DNA"/>
</dbReference>
<comment type="caution">
    <text evidence="3">The sequence shown here is derived from an EMBL/GenBank/DDBJ whole genome shotgun (WGS) entry which is preliminary data.</text>
</comment>
<dbReference type="GeneID" id="36318524"/>
<dbReference type="EMBL" id="JPQZ01000145">
    <property type="protein sequence ID" value="KKO74003.1"/>
    <property type="molecule type" value="Genomic_DNA"/>
</dbReference>
<dbReference type="VEuPathDB" id="MicrosporidiaDB:AAJ76_1000193188"/>
<dbReference type="OrthoDB" id="2199405at2759"/>
<proteinExistence type="predicted"/>
<organism evidence="3 4">
    <name type="scientific">Vairimorpha ceranae</name>
    <dbReference type="NCBI Taxonomy" id="40302"/>
    <lineage>
        <taxon>Eukaryota</taxon>
        <taxon>Fungi</taxon>
        <taxon>Fungi incertae sedis</taxon>
        <taxon>Microsporidia</taxon>
        <taxon>Nosematidae</taxon>
        <taxon>Vairimorpha</taxon>
    </lineage>
</organism>
<dbReference type="VEuPathDB" id="MicrosporidiaDB:AAJ76_1450006867"/>
<protein>
    <submittedName>
        <fullName evidence="3">Uncharacterized protein</fullName>
    </submittedName>
</protein>
<dbReference type="EMBL" id="JPQZ01000270">
    <property type="protein sequence ID" value="KKO73731.1"/>
    <property type="molecule type" value="Genomic_DNA"/>
</dbReference>
<evidence type="ECO:0000313" key="1">
    <source>
        <dbReference type="EMBL" id="KKO73731.1"/>
    </source>
</evidence>
<accession>A0A0F9ZHP2</accession>
<evidence type="ECO:0000313" key="2">
    <source>
        <dbReference type="EMBL" id="KKO74003.1"/>
    </source>
</evidence>
<name>A0A0F9ZHP2_9MICR</name>
<dbReference type="RefSeq" id="XP_024332476.1">
    <property type="nucleotide sequence ID" value="XM_024473628.1"/>
</dbReference>
<evidence type="ECO:0000313" key="3">
    <source>
        <dbReference type="EMBL" id="KKO76734.1"/>
    </source>
</evidence>
<evidence type="ECO:0000313" key="4">
    <source>
        <dbReference type="Proteomes" id="UP000034350"/>
    </source>
</evidence>
<dbReference type="AlphaFoldDB" id="A0A0F9ZHP2"/>